<evidence type="ECO:0000313" key="2">
    <source>
        <dbReference type="Proteomes" id="UP001056120"/>
    </source>
</evidence>
<keyword evidence="2" id="KW-1185">Reference proteome</keyword>
<reference evidence="1 2" key="2">
    <citation type="journal article" date="2022" name="Mol. Ecol. Resour.">
        <title>The genomes of chicory, endive, great burdock and yacon provide insights into Asteraceae paleo-polyploidization history and plant inulin production.</title>
        <authorList>
            <person name="Fan W."/>
            <person name="Wang S."/>
            <person name="Wang H."/>
            <person name="Wang A."/>
            <person name="Jiang F."/>
            <person name="Liu H."/>
            <person name="Zhao H."/>
            <person name="Xu D."/>
            <person name="Zhang Y."/>
        </authorList>
    </citation>
    <scope>NUCLEOTIDE SEQUENCE [LARGE SCALE GENOMIC DNA]</scope>
    <source>
        <strain evidence="2">cv. Yunnan</strain>
        <tissue evidence="1">Leaves</tissue>
    </source>
</reference>
<evidence type="ECO:0000313" key="1">
    <source>
        <dbReference type="EMBL" id="KAI3825438.1"/>
    </source>
</evidence>
<sequence length="363" mass="41389">MQVVPSRYQSGNAFNFGRWKAFLKEKRIMLRGLGHPQNLQLDSEFGIPRISIWLRVFGLLPVSAINLFKLLSNKSYVLLYPGGAREALHRKGEVHKLFWPEQQEFVRMAAKCGATIVPFGSVGEDDVSEAVCDDHPTALADGSKVNYHYCCPVFELFKNFKFQTIMKTIPSLRDKPLKGIGIGIGSGSGSGRGIEEHMSALRPQKEENMMTLGVRSWGTKMWRTLSRSVPATNELVMIMDYNDQMNIPALNNHLQELIEKSFLLRKGRLVANQQLHLSLVMPKVPGRFYYLFGKPIKTKRMEKILNDKDISQALYAQIKHVVEKNIAYLIKKRDEDPYRGFVKRVVFQAKSSTPWDKVPTFDP</sequence>
<name>A0ACB9JZP0_9ASTR</name>
<reference evidence="2" key="1">
    <citation type="journal article" date="2022" name="Mol. Ecol. Resour.">
        <title>The genomes of chicory, endive, great burdock and yacon provide insights into Asteraceae palaeo-polyploidization history and plant inulin production.</title>
        <authorList>
            <person name="Fan W."/>
            <person name="Wang S."/>
            <person name="Wang H."/>
            <person name="Wang A."/>
            <person name="Jiang F."/>
            <person name="Liu H."/>
            <person name="Zhao H."/>
            <person name="Xu D."/>
            <person name="Zhang Y."/>
        </authorList>
    </citation>
    <scope>NUCLEOTIDE SEQUENCE [LARGE SCALE GENOMIC DNA]</scope>
    <source>
        <strain evidence="2">cv. Yunnan</strain>
    </source>
</reference>
<gene>
    <name evidence="1" type="ORF">L1987_06925</name>
</gene>
<protein>
    <submittedName>
        <fullName evidence="1">Uncharacterized protein</fullName>
    </submittedName>
</protein>
<dbReference type="Proteomes" id="UP001056120">
    <property type="component" value="Linkage Group LG02"/>
</dbReference>
<comment type="caution">
    <text evidence="1">The sequence shown here is derived from an EMBL/GenBank/DDBJ whole genome shotgun (WGS) entry which is preliminary data.</text>
</comment>
<proteinExistence type="predicted"/>
<dbReference type="EMBL" id="CM042019">
    <property type="protein sequence ID" value="KAI3825438.1"/>
    <property type="molecule type" value="Genomic_DNA"/>
</dbReference>
<accession>A0ACB9JZP0</accession>
<organism evidence="1 2">
    <name type="scientific">Smallanthus sonchifolius</name>
    <dbReference type="NCBI Taxonomy" id="185202"/>
    <lineage>
        <taxon>Eukaryota</taxon>
        <taxon>Viridiplantae</taxon>
        <taxon>Streptophyta</taxon>
        <taxon>Embryophyta</taxon>
        <taxon>Tracheophyta</taxon>
        <taxon>Spermatophyta</taxon>
        <taxon>Magnoliopsida</taxon>
        <taxon>eudicotyledons</taxon>
        <taxon>Gunneridae</taxon>
        <taxon>Pentapetalae</taxon>
        <taxon>asterids</taxon>
        <taxon>campanulids</taxon>
        <taxon>Asterales</taxon>
        <taxon>Asteraceae</taxon>
        <taxon>Asteroideae</taxon>
        <taxon>Heliantheae alliance</taxon>
        <taxon>Millerieae</taxon>
        <taxon>Smallanthus</taxon>
    </lineage>
</organism>